<comment type="catalytic activity">
    <reaction evidence="3">
        <text>cytidine + phosphate = cytosine + alpha-D-ribose 1-phosphate</text>
        <dbReference type="Rhea" id="RHEA:52540"/>
        <dbReference type="ChEBI" id="CHEBI:16040"/>
        <dbReference type="ChEBI" id="CHEBI:17562"/>
        <dbReference type="ChEBI" id="CHEBI:43474"/>
        <dbReference type="ChEBI" id="CHEBI:57720"/>
        <dbReference type="EC" id="2.4.2.2"/>
    </reaction>
</comment>
<comment type="catalytic activity">
    <reaction evidence="3">
        <text>xanthosine + phosphate = alpha-D-ribose 1-phosphate + xanthine</text>
        <dbReference type="Rhea" id="RHEA:27638"/>
        <dbReference type="ChEBI" id="CHEBI:17712"/>
        <dbReference type="ChEBI" id="CHEBI:18107"/>
        <dbReference type="ChEBI" id="CHEBI:43474"/>
        <dbReference type="ChEBI" id="CHEBI:57720"/>
        <dbReference type="EC" id="2.4.2.1"/>
    </reaction>
</comment>
<dbReference type="Proteomes" id="UP000295729">
    <property type="component" value="Unassembled WGS sequence"/>
</dbReference>
<keyword evidence="1 3" id="KW-0328">Glycosyltransferase</keyword>
<dbReference type="AlphaFoldDB" id="A0A4R6X8T4"/>
<evidence type="ECO:0000256" key="1">
    <source>
        <dbReference type="ARBA" id="ARBA00022676"/>
    </source>
</evidence>
<gene>
    <name evidence="3" type="primary">ppnP</name>
    <name evidence="4" type="ORF">C8D85_1493</name>
</gene>
<dbReference type="CDD" id="cd20296">
    <property type="entry name" value="cupin_PpnP-like"/>
    <property type="match status" value="1"/>
</dbReference>
<dbReference type="GO" id="GO:0004850">
    <property type="term" value="F:uridine phosphorylase activity"/>
    <property type="evidence" value="ECO:0007669"/>
    <property type="project" value="RHEA"/>
</dbReference>
<evidence type="ECO:0000313" key="4">
    <source>
        <dbReference type="EMBL" id="TDR13960.1"/>
    </source>
</evidence>
<comment type="catalytic activity">
    <reaction evidence="3">
        <text>a purine D-ribonucleoside + phosphate = a purine nucleobase + alpha-D-ribose 1-phosphate</text>
        <dbReference type="Rhea" id="RHEA:19805"/>
        <dbReference type="ChEBI" id="CHEBI:26386"/>
        <dbReference type="ChEBI" id="CHEBI:43474"/>
        <dbReference type="ChEBI" id="CHEBI:57720"/>
        <dbReference type="ChEBI" id="CHEBI:142355"/>
        <dbReference type="EC" id="2.4.2.1"/>
    </reaction>
</comment>
<comment type="function">
    <text evidence="3">Catalyzes the phosphorolysis of diverse nucleosides, yielding D-ribose 1-phosphate and the respective free bases. Can use uridine, adenosine, guanosine, cytidine, thymidine, inosine and xanthosine as substrates. Also catalyzes the reverse reactions.</text>
</comment>
<dbReference type="GO" id="GO:0009032">
    <property type="term" value="F:thymidine phosphorylase activity"/>
    <property type="evidence" value="ECO:0007669"/>
    <property type="project" value="RHEA"/>
</dbReference>
<dbReference type="SUPFAM" id="SSF51182">
    <property type="entry name" value="RmlC-like cupins"/>
    <property type="match status" value="1"/>
</dbReference>
<comment type="catalytic activity">
    <reaction evidence="3">
        <text>thymidine + phosphate = 2-deoxy-alpha-D-ribose 1-phosphate + thymine</text>
        <dbReference type="Rhea" id="RHEA:16037"/>
        <dbReference type="ChEBI" id="CHEBI:17748"/>
        <dbReference type="ChEBI" id="CHEBI:17821"/>
        <dbReference type="ChEBI" id="CHEBI:43474"/>
        <dbReference type="ChEBI" id="CHEBI:57259"/>
        <dbReference type="EC" id="2.4.2.2"/>
    </reaction>
</comment>
<dbReference type="Gene3D" id="2.60.120.10">
    <property type="entry name" value="Jelly Rolls"/>
    <property type="match status" value="1"/>
</dbReference>
<dbReference type="OrthoDB" id="9793848at2"/>
<dbReference type="InterPro" id="IPR014710">
    <property type="entry name" value="RmlC-like_jellyroll"/>
</dbReference>
<sequence>MSQYDNVTVIKKANQYFDGQVTSRSLELSDGSKVTLGIMNPGEFEFSTSAKERMEILNGDLLVLLPNETTWQSYSSGDVFYVPENASFQVIANSVVDYCCAYL</sequence>
<dbReference type="PANTHER" id="PTHR36540:SF1">
    <property type="entry name" value="PYRIMIDINE_PURINE NUCLEOSIDE PHOSPHORYLASE"/>
    <property type="match status" value="1"/>
</dbReference>
<protein>
    <recommendedName>
        <fullName evidence="3">Pyrimidine/purine nucleoside phosphorylase</fullName>
        <ecNumber evidence="3">2.4.2.1</ecNumber>
        <ecNumber evidence="3">2.4.2.2</ecNumber>
    </recommendedName>
    <alternativeName>
        <fullName evidence="3">Adenosine phosphorylase</fullName>
    </alternativeName>
    <alternativeName>
        <fullName evidence="3">Cytidine phosphorylase</fullName>
    </alternativeName>
    <alternativeName>
        <fullName evidence="3">Guanosine phosphorylase</fullName>
    </alternativeName>
    <alternativeName>
        <fullName evidence="3">Inosine phosphorylase</fullName>
    </alternativeName>
    <alternativeName>
        <fullName evidence="3">Thymidine phosphorylase</fullName>
    </alternativeName>
    <alternativeName>
        <fullName evidence="3">Uridine phosphorylase</fullName>
    </alternativeName>
    <alternativeName>
        <fullName evidence="3">Xanthosine phosphorylase</fullName>
    </alternativeName>
</protein>
<dbReference type="EMBL" id="SNZA01000002">
    <property type="protein sequence ID" value="TDR13960.1"/>
    <property type="molecule type" value="Genomic_DNA"/>
</dbReference>
<dbReference type="HAMAP" id="MF_01537">
    <property type="entry name" value="Nucleos_phosphorylase_PpnP"/>
    <property type="match status" value="1"/>
</dbReference>
<reference evidence="4 5" key="1">
    <citation type="submission" date="2019-03" db="EMBL/GenBank/DDBJ databases">
        <title>Genomic Encyclopedia of Type Strains, Phase IV (KMG-IV): sequencing the most valuable type-strain genomes for metagenomic binning, comparative biology and taxonomic classification.</title>
        <authorList>
            <person name="Goeker M."/>
        </authorList>
    </citation>
    <scope>NUCLEOTIDE SEQUENCE [LARGE SCALE GENOMIC DNA]</scope>
    <source>
        <strain evidence="4 5">DSM 5604</strain>
    </source>
</reference>
<dbReference type="RefSeq" id="WP_133561207.1">
    <property type="nucleotide sequence ID" value="NZ_JAJGNH010000003.1"/>
</dbReference>
<keyword evidence="2 3" id="KW-0808">Transferase</keyword>
<comment type="catalytic activity">
    <reaction evidence="3">
        <text>adenosine + phosphate = alpha-D-ribose 1-phosphate + adenine</text>
        <dbReference type="Rhea" id="RHEA:27642"/>
        <dbReference type="ChEBI" id="CHEBI:16335"/>
        <dbReference type="ChEBI" id="CHEBI:16708"/>
        <dbReference type="ChEBI" id="CHEBI:43474"/>
        <dbReference type="ChEBI" id="CHEBI:57720"/>
        <dbReference type="EC" id="2.4.2.1"/>
    </reaction>
</comment>
<comment type="caution">
    <text evidence="4">The sequence shown here is derived from an EMBL/GenBank/DDBJ whole genome shotgun (WGS) entry which is preliminary data.</text>
</comment>
<dbReference type="GO" id="GO:0004731">
    <property type="term" value="F:purine-nucleoside phosphorylase activity"/>
    <property type="evidence" value="ECO:0007669"/>
    <property type="project" value="UniProtKB-UniRule"/>
</dbReference>
<proteinExistence type="inferred from homology"/>
<evidence type="ECO:0000256" key="2">
    <source>
        <dbReference type="ARBA" id="ARBA00022679"/>
    </source>
</evidence>
<dbReference type="EC" id="2.4.2.1" evidence="3"/>
<dbReference type="FunFam" id="2.60.120.10:FF:000016">
    <property type="entry name" value="Pyrimidine/purine nucleoside phosphorylase"/>
    <property type="match status" value="1"/>
</dbReference>
<comment type="catalytic activity">
    <reaction evidence="3">
        <text>inosine + phosphate = alpha-D-ribose 1-phosphate + hypoxanthine</text>
        <dbReference type="Rhea" id="RHEA:27646"/>
        <dbReference type="ChEBI" id="CHEBI:17368"/>
        <dbReference type="ChEBI" id="CHEBI:17596"/>
        <dbReference type="ChEBI" id="CHEBI:43474"/>
        <dbReference type="ChEBI" id="CHEBI:57720"/>
        <dbReference type="EC" id="2.4.2.1"/>
    </reaction>
</comment>
<evidence type="ECO:0000256" key="3">
    <source>
        <dbReference type="HAMAP-Rule" id="MF_01537"/>
    </source>
</evidence>
<name>A0A4R6X8T4_9GAMM</name>
<comment type="similarity">
    <text evidence="3">Belongs to the nucleoside phosphorylase PpnP family.</text>
</comment>
<dbReference type="InterPro" id="IPR011051">
    <property type="entry name" value="RmlC_Cupin_sf"/>
</dbReference>
<organism evidence="4 5">
    <name type="scientific">Marinomonas communis</name>
    <dbReference type="NCBI Taxonomy" id="28254"/>
    <lineage>
        <taxon>Bacteria</taxon>
        <taxon>Pseudomonadati</taxon>
        <taxon>Pseudomonadota</taxon>
        <taxon>Gammaproteobacteria</taxon>
        <taxon>Oceanospirillales</taxon>
        <taxon>Oceanospirillaceae</taxon>
        <taxon>Marinomonas</taxon>
    </lineage>
</organism>
<evidence type="ECO:0000313" key="5">
    <source>
        <dbReference type="Proteomes" id="UP000295729"/>
    </source>
</evidence>
<comment type="catalytic activity">
    <reaction evidence="3">
        <text>uridine + phosphate = alpha-D-ribose 1-phosphate + uracil</text>
        <dbReference type="Rhea" id="RHEA:24388"/>
        <dbReference type="ChEBI" id="CHEBI:16704"/>
        <dbReference type="ChEBI" id="CHEBI:17568"/>
        <dbReference type="ChEBI" id="CHEBI:43474"/>
        <dbReference type="ChEBI" id="CHEBI:57720"/>
        <dbReference type="EC" id="2.4.2.2"/>
    </reaction>
</comment>
<dbReference type="InterPro" id="IPR009664">
    <property type="entry name" value="Ppnp"/>
</dbReference>
<accession>A0A4R6X8T4</accession>
<dbReference type="GO" id="GO:0047975">
    <property type="term" value="F:guanosine phosphorylase activity"/>
    <property type="evidence" value="ECO:0007669"/>
    <property type="project" value="RHEA"/>
</dbReference>
<dbReference type="PANTHER" id="PTHR36540">
    <property type="entry name" value="PYRIMIDINE/PURINE NUCLEOSIDE PHOSPHORYLASE"/>
    <property type="match status" value="1"/>
</dbReference>
<dbReference type="GO" id="GO:0005829">
    <property type="term" value="C:cytosol"/>
    <property type="evidence" value="ECO:0007669"/>
    <property type="project" value="TreeGrafter"/>
</dbReference>
<keyword evidence="5" id="KW-1185">Reference proteome</keyword>
<dbReference type="Pfam" id="PF06865">
    <property type="entry name" value="Ppnp"/>
    <property type="match status" value="1"/>
</dbReference>
<dbReference type="EC" id="2.4.2.2" evidence="3"/>
<comment type="catalytic activity">
    <reaction evidence="3">
        <text>guanosine + phosphate = alpha-D-ribose 1-phosphate + guanine</text>
        <dbReference type="Rhea" id="RHEA:13233"/>
        <dbReference type="ChEBI" id="CHEBI:16235"/>
        <dbReference type="ChEBI" id="CHEBI:16750"/>
        <dbReference type="ChEBI" id="CHEBI:43474"/>
        <dbReference type="ChEBI" id="CHEBI:57720"/>
        <dbReference type="EC" id="2.4.2.1"/>
    </reaction>
</comment>